<proteinExistence type="predicted"/>
<keyword evidence="4" id="KW-1185">Reference proteome</keyword>
<dbReference type="InterPro" id="IPR000008">
    <property type="entry name" value="C2_dom"/>
</dbReference>
<feature type="domain" description="C2" evidence="2">
    <location>
        <begin position="16"/>
        <end position="153"/>
    </location>
</feature>
<dbReference type="Gene3D" id="2.60.40.150">
    <property type="entry name" value="C2 domain"/>
    <property type="match status" value="1"/>
</dbReference>
<dbReference type="Pfam" id="PF00168">
    <property type="entry name" value="C2"/>
    <property type="match status" value="1"/>
</dbReference>
<dbReference type="CDD" id="cd00030">
    <property type="entry name" value="C2"/>
    <property type="match status" value="1"/>
</dbReference>
<dbReference type="Proteomes" id="UP001454036">
    <property type="component" value="Unassembled WGS sequence"/>
</dbReference>
<sequence>MANGTTSFRPSGRAAPPPPPPLNHRRPPPLDDAECDTILTVEIYRAENIDKSTKNLDDYPRIYTVFGFVDAPENEFTTQYRKGGPNPQWFEKRKLKLENYEPCNNMFLHLEVIRVSRCMQDPGTSRGVEVVGRTKISLPEIGQKVVRQYALTIMENGRVSSKPRGHIVVGLEMDIAMRQRKRYSYSMY</sequence>
<organism evidence="3 4">
    <name type="scientific">Lithospermum erythrorhizon</name>
    <name type="common">Purple gromwell</name>
    <name type="synonym">Lithospermum officinale var. erythrorhizon</name>
    <dbReference type="NCBI Taxonomy" id="34254"/>
    <lineage>
        <taxon>Eukaryota</taxon>
        <taxon>Viridiplantae</taxon>
        <taxon>Streptophyta</taxon>
        <taxon>Embryophyta</taxon>
        <taxon>Tracheophyta</taxon>
        <taxon>Spermatophyta</taxon>
        <taxon>Magnoliopsida</taxon>
        <taxon>eudicotyledons</taxon>
        <taxon>Gunneridae</taxon>
        <taxon>Pentapetalae</taxon>
        <taxon>asterids</taxon>
        <taxon>lamiids</taxon>
        <taxon>Boraginales</taxon>
        <taxon>Boraginaceae</taxon>
        <taxon>Boraginoideae</taxon>
        <taxon>Lithospermeae</taxon>
        <taxon>Lithospermum</taxon>
    </lineage>
</organism>
<reference evidence="3 4" key="1">
    <citation type="submission" date="2024-01" db="EMBL/GenBank/DDBJ databases">
        <title>The complete chloroplast genome sequence of Lithospermum erythrorhizon: insights into the phylogenetic relationship among Boraginaceae species and the maternal lineages of purple gromwells.</title>
        <authorList>
            <person name="Okada T."/>
            <person name="Watanabe K."/>
        </authorList>
    </citation>
    <scope>NUCLEOTIDE SEQUENCE [LARGE SCALE GENOMIC DNA]</scope>
</reference>
<evidence type="ECO:0000313" key="3">
    <source>
        <dbReference type="EMBL" id="GAA0170311.1"/>
    </source>
</evidence>
<comment type="caution">
    <text evidence="3">The sequence shown here is derived from an EMBL/GenBank/DDBJ whole genome shotgun (WGS) entry which is preliminary data.</text>
</comment>
<evidence type="ECO:0000313" key="4">
    <source>
        <dbReference type="Proteomes" id="UP001454036"/>
    </source>
</evidence>
<dbReference type="PROSITE" id="PS50004">
    <property type="entry name" value="C2"/>
    <property type="match status" value="1"/>
</dbReference>
<dbReference type="PANTHER" id="PTHR38365:SF1">
    <property type="entry name" value="C2 DOMAIN-CONTAINING PROTEIN"/>
    <property type="match status" value="1"/>
</dbReference>
<evidence type="ECO:0000259" key="2">
    <source>
        <dbReference type="PROSITE" id="PS50004"/>
    </source>
</evidence>
<dbReference type="AlphaFoldDB" id="A0AAV3R4R2"/>
<feature type="region of interest" description="Disordered" evidence="1">
    <location>
        <begin position="1"/>
        <end position="31"/>
    </location>
</feature>
<dbReference type="InterPro" id="IPR035892">
    <property type="entry name" value="C2_domain_sf"/>
</dbReference>
<protein>
    <recommendedName>
        <fullName evidence="2">C2 domain-containing protein</fullName>
    </recommendedName>
</protein>
<dbReference type="SUPFAM" id="SSF49562">
    <property type="entry name" value="C2 domain (Calcium/lipid-binding domain, CaLB)"/>
    <property type="match status" value="1"/>
</dbReference>
<accession>A0AAV3R4R2</accession>
<dbReference type="PANTHER" id="PTHR38365">
    <property type="entry name" value="C2 DOMAIN-CONTAINING PROTEIN-RELATED"/>
    <property type="match status" value="1"/>
</dbReference>
<gene>
    <name evidence="3" type="ORF">LIER_24603</name>
</gene>
<dbReference type="EMBL" id="BAABME010007190">
    <property type="protein sequence ID" value="GAA0170311.1"/>
    <property type="molecule type" value="Genomic_DNA"/>
</dbReference>
<name>A0AAV3R4R2_LITER</name>
<evidence type="ECO:0000256" key="1">
    <source>
        <dbReference type="SAM" id="MobiDB-lite"/>
    </source>
</evidence>